<organism evidence="1 2">
    <name type="scientific">Favolaschia claudopus</name>
    <dbReference type="NCBI Taxonomy" id="2862362"/>
    <lineage>
        <taxon>Eukaryota</taxon>
        <taxon>Fungi</taxon>
        <taxon>Dikarya</taxon>
        <taxon>Basidiomycota</taxon>
        <taxon>Agaricomycotina</taxon>
        <taxon>Agaricomycetes</taxon>
        <taxon>Agaricomycetidae</taxon>
        <taxon>Agaricales</taxon>
        <taxon>Marasmiineae</taxon>
        <taxon>Mycenaceae</taxon>
        <taxon>Favolaschia</taxon>
    </lineage>
</organism>
<proteinExistence type="predicted"/>
<dbReference type="AlphaFoldDB" id="A0AAW0A728"/>
<gene>
    <name evidence="1" type="ORF">R3P38DRAFT_2558153</name>
</gene>
<comment type="caution">
    <text evidence="1">The sequence shown here is derived from an EMBL/GenBank/DDBJ whole genome shotgun (WGS) entry which is preliminary data.</text>
</comment>
<dbReference type="Proteomes" id="UP001362999">
    <property type="component" value="Unassembled WGS sequence"/>
</dbReference>
<sequence>MFRSTDLDESDEPQPPLTGHLLRSALDRVADTLRDQGHYIEIVAVGGAVNTLLLGSRETTTDVDFLYYSVQDDMTVKDLLHAAQSVARSAGIRDEQWLNNHTESFIQKSVLGSLYQESVTQNRIVFDAGGLKVYAAAWPFAFVQKVIRNGSTQQKSYDIDDAVAYLKEMKNGADLSFGTVQGWAKKYKLPAPQLASFEEIIGKYRQELDEWQSL</sequence>
<name>A0AAW0A728_9AGAR</name>
<accession>A0AAW0A728</accession>
<evidence type="ECO:0000313" key="2">
    <source>
        <dbReference type="Proteomes" id="UP001362999"/>
    </source>
</evidence>
<evidence type="ECO:0000313" key="1">
    <source>
        <dbReference type="EMBL" id="KAK7001700.1"/>
    </source>
</evidence>
<protein>
    <submittedName>
        <fullName evidence="1">Uncharacterized protein</fullName>
    </submittedName>
</protein>
<dbReference type="EMBL" id="JAWWNJ010000082">
    <property type="protein sequence ID" value="KAK7001700.1"/>
    <property type="molecule type" value="Genomic_DNA"/>
</dbReference>
<reference evidence="1 2" key="1">
    <citation type="journal article" date="2024" name="J Genomics">
        <title>Draft genome sequencing and assembly of Favolaschia claudopus CIRM-BRFM 2984 isolated from oak limbs.</title>
        <authorList>
            <person name="Navarro D."/>
            <person name="Drula E."/>
            <person name="Chaduli D."/>
            <person name="Cazenave R."/>
            <person name="Ahrendt S."/>
            <person name="Wang J."/>
            <person name="Lipzen A."/>
            <person name="Daum C."/>
            <person name="Barry K."/>
            <person name="Grigoriev I.V."/>
            <person name="Favel A."/>
            <person name="Rosso M.N."/>
            <person name="Martin F."/>
        </authorList>
    </citation>
    <scope>NUCLEOTIDE SEQUENCE [LARGE SCALE GENOMIC DNA]</scope>
    <source>
        <strain evidence="1 2">CIRM-BRFM 2984</strain>
    </source>
</reference>
<keyword evidence="2" id="KW-1185">Reference proteome</keyword>